<feature type="binding site" evidence="5">
    <location>
        <position position="164"/>
    </location>
    <ligand>
        <name>a divalent metal cation</name>
        <dbReference type="ChEBI" id="CHEBI:60240"/>
        <label>1</label>
    </ligand>
</feature>
<keyword evidence="2" id="KW-0540">Nuclease</keyword>
<dbReference type="RefSeq" id="XP_056762198.1">
    <property type="nucleotide sequence ID" value="XM_056913349.1"/>
</dbReference>
<gene>
    <name evidence="6" type="ORF">N7458_009967</name>
</gene>
<dbReference type="GO" id="GO:0046872">
    <property type="term" value="F:metal ion binding"/>
    <property type="evidence" value="ECO:0007669"/>
    <property type="project" value="UniProtKB-KW"/>
</dbReference>
<dbReference type="InterPro" id="IPR001130">
    <property type="entry name" value="TatD-like"/>
</dbReference>
<reference evidence="6" key="2">
    <citation type="journal article" date="2023" name="IMA Fungus">
        <title>Comparative genomic study of the Penicillium genus elucidates a diverse pangenome and 15 lateral gene transfer events.</title>
        <authorList>
            <person name="Petersen C."/>
            <person name="Sorensen T."/>
            <person name="Nielsen M.R."/>
            <person name="Sondergaard T.E."/>
            <person name="Sorensen J.L."/>
            <person name="Fitzpatrick D.A."/>
            <person name="Frisvad J.C."/>
            <person name="Nielsen K.L."/>
        </authorList>
    </citation>
    <scope>NUCLEOTIDE SEQUENCE</scope>
    <source>
        <strain evidence="6">IBT 16125</strain>
    </source>
</reference>
<dbReference type="InterPro" id="IPR032466">
    <property type="entry name" value="Metal_Hydrolase"/>
</dbReference>
<dbReference type="GO" id="GO:0005829">
    <property type="term" value="C:cytosol"/>
    <property type="evidence" value="ECO:0007669"/>
    <property type="project" value="TreeGrafter"/>
</dbReference>
<feature type="binding site" evidence="5">
    <location>
        <position position="116"/>
    </location>
    <ligand>
        <name>a divalent metal cation</name>
        <dbReference type="ChEBI" id="CHEBI:60240"/>
        <label>2</label>
    </ligand>
</feature>
<dbReference type="InterPro" id="IPR050891">
    <property type="entry name" value="TatD-type_Hydrolase"/>
</dbReference>
<dbReference type="GeneID" id="81603592"/>
<comment type="similarity">
    <text evidence="1">Belongs to the metallo-dependent hydrolases superfamily. TatD-type hydrolase family.</text>
</comment>
<evidence type="ECO:0000256" key="3">
    <source>
        <dbReference type="ARBA" id="ARBA00022723"/>
    </source>
</evidence>
<dbReference type="EMBL" id="JAPVEA010000008">
    <property type="protein sequence ID" value="KAJ5438969.1"/>
    <property type="molecule type" value="Genomic_DNA"/>
</dbReference>
<dbReference type="PANTHER" id="PTHR10060:SF15">
    <property type="entry name" value="DEOXYRIBONUCLEASE TATDN1"/>
    <property type="match status" value="1"/>
</dbReference>
<keyword evidence="4" id="KW-0378">Hydrolase</keyword>
<keyword evidence="3 5" id="KW-0479">Metal-binding</keyword>
<dbReference type="Gene3D" id="3.20.20.140">
    <property type="entry name" value="Metal-dependent hydrolases"/>
    <property type="match status" value="1"/>
</dbReference>
<dbReference type="CDD" id="cd01310">
    <property type="entry name" value="TatD_DNAse"/>
    <property type="match status" value="1"/>
</dbReference>
<evidence type="ECO:0000256" key="1">
    <source>
        <dbReference type="ARBA" id="ARBA00009275"/>
    </source>
</evidence>
<comment type="caution">
    <text evidence="6">The sequence shown here is derived from an EMBL/GenBank/DDBJ whole genome shotgun (WGS) entry which is preliminary data.</text>
</comment>
<dbReference type="SUPFAM" id="SSF51556">
    <property type="entry name" value="Metallo-dependent hydrolases"/>
    <property type="match status" value="1"/>
</dbReference>
<dbReference type="AlphaFoldDB" id="A0AAD6C0Q0"/>
<dbReference type="Proteomes" id="UP001213681">
    <property type="component" value="Unassembled WGS sequence"/>
</dbReference>
<dbReference type="Pfam" id="PF01026">
    <property type="entry name" value="TatD_DNase"/>
    <property type="match status" value="1"/>
</dbReference>
<dbReference type="PANTHER" id="PTHR10060">
    <property type="entry name" value="TATD FAMILY DEOXYRIBONUCLEASE"/>
    <property type="match status" value="1"/>
</dbReference>
<proteinExistence type="inferred from homology"/>
<evidence type="ECO:0000256" key="5">
    <source>
        <dbReference type="PIRSR" id="PIRSR005902-1"/>
    </source>
</evidence>
<accession>A0AAD6C0Q0</accession>
<name>A0AAD6C0Q0_9EURO</name>
<feature type="binding site" evidence="5">
    <location>
        <position position="53"/>
    </location>
    <ligand>
        <name>a divalent metal cation</name>
        <dbReference type="ChEBI" id="CHEBI:60240"/>
        <label>1</label>
    </ligand>
</feature>
<evidence type="ECO:0000256" key="2">
    <source>
        <dbReference type="ARBA" id="ARBA00022722"/>
    </source>
</evidence>
<sequence length="242" mass="27313">MCKMTLGGHPYHTSEIYDGKSSDDGSNSYLESLREMGEALLAEKDSPLAAFGEIGLDYVYLDRADKPTQQRAFRDELGLATKLQLPLFLHVRESTDDFISIIKPYLPQLPRRGLVHSFAGSKDEMLKLVELGLDISVNGISFRMEEQLEMVKNIPLERLQLETDAPWCEILSTDPKIEPYLAAARSLPPSRKPNKFILEQMVKTRNESCTMERVGLVVAGLKGATIDQIAEAAWNNSYRMFW</sequence>
<evidence type="ECO:0000256" key="4">
    <source>
        <dbReference type="ARBA" id="ARBA00022801"/>
    </source>
</evidence>
<reference evidence="6" key="1">
    <citation type="submission" date="2022-12" db="EMBL/GenBank/DDBJ databases">
        <authorList>
            <person name="Petersen C."/>
        </authorList>
    </citation>
    <scope>NUCLEOTIDE SEQUENCE</scope>
    <source>
        <strain evidence="6">IBT 16125</strain>
    </source>
</reference>
<feature type="binding site" evidence="5">
    <location>
        <position position="90"/>
    </location>
    <ligand>
        <name>a divalent metal cation</name>
        <dbReference type="ChEBI" id="CHEBI:60240"/>
        <label>2</label>
    </ligand>
</feature>
<protein>
    <submittedName>
        <fullName evidence="6">Uncharacterized protein</fullName>
    </submittedName>
</protein>
<evidence type="ECO:0000313" key="6">
    <source>
        <dbReference type="EMBL" id="KAJ5438969.1"/>
    </source>
</evidence>
<dbReference type="GO" id="GO:0008296">
    <property type="term" value="F:3'-5'-DNA exonuclease activity"/>
    <property type="evidence" value="ECO:0007669"/>
    <property type="project" value="TreeGrafter"/>
</dbReference>
<evidence type="ECO:0000313" key="7">
    <source>
        <dbReference type="Proteomes" id="UP001213681"/>
    </source>
</evidence>
<dbReference type="PIRSF" id="PIRSF005902">
    <property type="entry name" value="DNase_TatD"/>
    <property type="match status" value="1"/>
</dbReference>
<organism evidence="6 7">
    <name type="scientific">Penicillium daleae</name>
    <dbReference type="NCBI Taxonomy" id="63821"/>
    <lineage>
        <taxon>Eukaryota</taxon>
        <taxon>Fungi</taxon>
        <taxon>Dikarya</taxon>
        <taxon>Ascomycota</taxon>
        <taxon>Pezizomycotina</taxon>
        <taxon>Eurotiomycetes</taxon>
        <taxon>Eurotiomycetidae</taxon>
        <taxon>Eurotiales</taxon>
        <taxon>Aspergillaceae</taxon>
        <taxon>Penicillium</taxon>
    </lineage>
</organism>
<keyword evidence="7" id="KW-1185">Reference proteome</keyword>